<feature type="compositionally biased region" description="Pro residues" evidence="1">
    <location>
        <begin position="1"/>
        <end position="13"/>
    </location>
</feature>
<evidence type="ECO:0000313" key="2">
    <source>
        <dbReference type="EMBL" id="CAA9402965.1"/>
    </source>
</evidence>
<feature type="non-terminal residue" evidence="2">
    <location>
        <position position="166"/>
    </location>
</feature>
<organism evidence="2">
    <name type="scientific">uncultured Nocardioides sp</name>
    <dbReference type="NCBI Taxonomy" id="198441"/>
    <lineage>
        <taxon>Bacteria</taxon>
        <taxon>Bacillati</taxon>
        <taxon>Actinomycetota</taxon>
        <taxon>Actinomycetes</taxon>
        <taxon>Propionibacteriales</taxon>
        <taxon>Nocardioidaceae</taxon>
        <taxon>Nocardioides</taxon>
        <taxon>environmental samples</taxon>
    </lineage>
</organism>
<reference evidence="2" key="1">
    <citation type="submission" date="2020-02" db="EMBL/GenBank/DDBJ databases">
        <authorList>
            <person name="Meier V. D."/>
        </authorList>
    </citation>
    <scope>NUCLEOTIDE SEQUENCE</scope>
    <source>
        <strain evidence="2">AVDCRST_MAG06</strain>
    </source>
</reference>
<proteinExistence type="predicted"/>
<feature type="non-terminal residue" evidence="2">
    <location>
        <position position="1"/>
    </location>
</feature>
<dbReference type="EMBL" id="CADCUP010000153">
    <property type="protein sequence ID" value="CAA9402965.1"/>
    <property type="molecule type" value="Genomic_DNA"/>
</dbReference>
<evidence type="ECO:0000256" key="1">
    <source>
        <dbReference type="SAM" id="MobiDB-lite"/>
    </source>
</evidence>
<feature type="compositionally biased region" description="Basic residues" evidence="1">
    <location>
        <begin position="47"/>
        <end position="58"/>
    </location>
</feature>
<feature type="region of interest" description="Disordered" evidence="1">
    <location>
        <begin position="1"/>
        <end position="63"/>
    </location>
</feature>
<feature type="compositionally biased region" description="Low complexity" evidence="1">
    <location>
        <begin position="141"/>
        <end position="166"/>
    </location>
</feature>
<accession>A0A6J4P863</accession>
<feature type="compositionally biased region" description="Low complexity" evidence="1">
    <location>
        <begin position="31"/>
        <end position="42"/>
    </location>
</feature>
<protein>
    <submittedName>
        <fullName evidence="2">Transmembrane protein</fullName>
    </submittedName>
</protein>
<feature type="region of interest" description="Disordered" evidence="1">
    <location>
        <begin position="87"/>
        <end position="166"/>
    </location>
</feature>
<keyword evidence="2" id="KW-0812">Transmembrane</keyword>
<feature type="compositionally biased region" description="Basic residues" evidence="1">
    <location>
        <begin position="131"/>
        <end position="140"/>
    </location>
</feature>
<keyword evidence="2" id="KW-0472">Membrane</keyword>
<feature type="compositionally biased region" description="Basic and acidic residues" evidence="1">
    <location>
        <begin position="20"/>
        <end position="29"/>
    </location>
</feature>
<gene>
    <name evidence="2" type="ORF">AVDCRST_MAG06-2315</name>
</gene>
<sequence length="166" mass="18162">EHSPGEPVPPAAGVPPVAGRLRDVRRGAEGGRPPLRRGVPGRELPDRRHRAQAGRAHHRAADLWPCRHARRPVGPVAGRFRRPALRALRRGQHPGHADLHRPRRPALRRALGDRRLRRHAGPARLLLGQGRGRHALRGARRAQAPRAGAGDPRRPAGPAARPLRGL</sequence>
<dbReference type="AlphaFoldDB" id="A0A6J4P863"/>
<name>A0A6J4P863_9ACTN</name>